<dbReference type="InterPro" id="IPR043502">
    <property type="entry name" value="DNA/RNA_pol_sf"/>
</dbReference>
<dbReference type="GO" id="GO:0006310">
    <property type="term" value="P:DNA recombination"/>
    <property type="evidence" value="ECO:0007669"/>
    <property type="project" value="UniProtKB-KW"/>
</dbReference>
<accession>A0AAV5HWG3</accession>
<feature type="region of interest" description="Disordered" evidence="2">
    <location>
        <begin position="75"/>
        <end position="104"/>
    </location>
</feature>
<dbReference type="GO" id="GO:0004523">
    <property type="term" value="F:RNA-DNA hybrid ribonuclease activity"/>
    <property type="evidence" value="ECO:0007669"/>
    <property type="project" value="InterPro"/>
</dbReference>
<feature type="compositionally biased region" description="Basic and acidic residues" evidence="2">
    <location>
        <begin position="283"/>
        <end position="302"/>
    </location>
</feature>
<evidence type="ECO:0000313" key="4">
    <source>
        <dbReference type="EMBL" id="GKU90466.1"/>
    </source>
</evidence>
<dbReference type="Gene3D" id="2.40.70.10">
    <property type="entry name" value="Acid Proteases"/>
    <property type="match status" value="1"/>
</dbReference>
<dbReference type="EMBL" id="BPVZ01000004">
    <property type="protein sequence ID" value="GKU90466.1"/>
    <property type="molecule type" value="Genomic_DNA"/>
</dbReference>
<feature type="domain" description="Integrase catalytic" evidence="3">
    <location>
        <begin position="1254"/>
        <end position="1414"/>
    </location>
</feature>
<dbReference type="GO" id="GO:0015074">
    <property type="term" value="P:DNA integration"/>
    <property type="evidence" value="ECO:0007669"/>
    <property type="project" value="InterPro"/>
</dbReference>
<dbReference type="Pfam" id="PF00078">
    <property type="entry name" value="RVT_1"/>
    <property type="match status" value="1"/>
</dbReference>
<evidence type="ECO:0000313" key="5">
    <source>
        <dbReference type="Proteomes" id="UP001054252"/>
    </source>
</evidence>
<keyword evidence="1" id="KW-0233">DNA recombination</keyword>
<comment type="caution">
    <text evidence="4">The sequence shown here is derived from an EMBL/GenBank/DDBJ whole genome shotgun (WGS) entry which is preliminary data.</text>
</comment>
<dbReference type="CDD" id="cd01647">
    <property type="entry name" value="RT_LTR"/>
    <property type="match status" value="1"/>
</dbReference>
<proteinExistence type="predicted"/>
<dbReference type="Proteomes" id="UP001054252">
    <property type="component" value="Unassembled WGS sequence"/>
</dbReference>
<name>A0AAV5HWG3_9ROSI</name>
<dbReference type="InterPro" id="IPR043128">
    <property type="entry name" value="Rev_trsase/Diguanyl_cyclase"/>
</dbReference>
<dbReference type="PROSITE" id="PS50994">
    <property type="entry name" value="INTEGRASE"/>
    <property type="match status" value="1"/>
</dbReference>
<dbReference type="CDD" id="cd09279">
    <property type="entry name" value="RNase_HI_like"/>
    <property type="match status" value="1"/>
</dbReference>
<dbReference type="InterPro" id="IPR021109">
    <property type="entry name" value="Peptidase_aspartic_dom_sf"/>
</dbReference>
<evidence type="ECO:0000256" key="2">
    <source>
        <dbReference type="SAM" id="MobiDB-lite"/>
    </source>
</evidence>
<evidence type="ECO:0000256" key="1">
    <source>
        <dbReference type="ARBA" id="ARBA00023172"/>
    </source>
</evidence>
<dbReference type="PANTHER" id="PTHR48475">
    <property type="entry name" value="RIBONUCLEASE H"/>
    <property type="match status" value="1"/>
</dbReference>
<reference evidence="4 5" key="1">
    <citation type="journal article" date="2021" name="Commun. Biol.">
        <title>The genome of Shorea leprosula (Dipterocarpaceae) highlights the ecological relevance of drought in aseasonal tropical rainforests.</title>
        <authorList>
            <person name="Ng K.K.S."/>
            <person name="Kobayashi M.J."/>
            <person name="Fawcett J.A."/>
            <person name="Hatakeyama M."/>
            <person name="Paape T."/>
            <person name="Ng C.H."/>
            <person name="Ang C.C."/>
            <person name="Tnah L.H."/>
            <person name="Lee C.T."/>
            <person name="Nishiyama T."/>
            <person name="Sese J."/>
            <person name="O'Brien M.J."/>
            <person name="Copetti D."/>
            <person name="Mohd Noor M.I."/>
            <person name="Ong R.C."/>
            <person name="Putra M."/>
            <person name="Sireger I.Z."/>
            <person name="Indrioko S."/>
            <person name="Kosugi Y."/>
            <person name="Izuno A."/>
            <person name="Isagi Y."/>
            <person name="Lee S.L."/>
            <person name="Shimizu K.K."/>
        </authorList>
    </citation>
    <scope>NUCLEOTIDE SEQUENCE [LARGE SCALE GENOMIC DNA]</scope>
    <source>
        <strain evidence="4">214</strain>
    </source>
</reference>
<dbReference type="InterPro" id="IPR012337">
    <property type="entry name" value="RNaseH-like_sf"/>
</dbReference>
<dbReference type="InterPro" id="IPR036397">
    <property type="entry name" value="RNaseH_sf"/>
</dbReference>
<feature type="region of interest" description="Disordered" evidence="2">
    <location>
        <begin position="421"/>
        <end position="442"/>
    </location>
</feature>
<dbReference type="Pfam" id="PF13456">
    <property type="entry name" value="RVT_3"/>
    <property type="match status" value="1"/>
</dbReference>
<dbReference type="CDD" id="cd00303">
    <property type="entry name" value="retropepsin_like"/>
    <property type="match status" value="1"/>
</dbReference>
<dbReference type="InterPro" id="IPR041577">
    <property type="entry name" value="RT_RNaseH_2"/>
</dbReference>
<dbReference type="Pfam" id="PF17919">
    <property type="entry name" value="RT_RNaseH_2"/>
    <property type="match status" value="1"/>
</dbReference>
<dbReference type="SUPFAM" id="SSF56672">
    <property type="entry name" value="DNA/RNA polymerases"/>
    <property type="match status" value="1"/>
</dbReference>
<sequence>MMMKEHQLGMQPSLNNFKFQQEQGIDIPDKAMHNMNNLKGQQSLLEQPSLKREPGDAQPAAVVATRNSSALSNVVVPTRPRGSGRLNPEPSSSRHNEELIKKNTDLERQLKDVQKSIDELKSPKSHQQTLDLDSAPLNLSITAEPYQEGFKIPHLETYDGSGDPDEHLHTYQAITRIQNANDAMMCKVFPATLKEIIRTATELMQVHQKEGESLRDYMQRFNKTTLDIDNVPDTICLPALLHGLKSGRFLDDLLENPPKSWNEVNDRSASFILSEDFQSSKRRVNDRQGKEPKQPEGRDDKKKQKIPNIDADTALGQETPSLTHDPSRADRSKYCDYHRGYGHNTEDCQSLKNELEFLAHNGKWEGYVQKPYVWQPTQTHFVQEYGRSQASGYQFDNNPNLYQAGQYSSELNKAYRGRPFNRRGQAQKGSAQNQKDHKGVGYNGIPSPFGTINMISGDYKWADGEPDIMMPHADPFVATVHIGNHNVNKVFIDTGSSPDILYWSCLQKMQLNPSSLQKYEGPIYGFNNQPVPVEGVITLPIYMGSKPRFRMASITFLVVKMELAFNAILGRATLCELKVVISQPHFCMKFPTPQGVGVLKGNQKMARACYQDTFKKVELAAAPTGSSENHRPTQLGQQTMSISDIEHRPEGVEQKVEPVEPVETVPLNPDVPERTVKIGTKLTKEERAELLEFLRVNQDVFVWTTDEMPGIPAELTAHKLRTDITKRPVVQKRCLFGPEKQAAIDEEIQKLVQAGFIRRVEYSEWACPKDPHPLPNVEKLVERAAGHERMSFLDASSRYHQVQLLLDDQEKIAFDAGDTIYYYVMMPFGLKNAGTTYQKLVQIIFKLQIGRNIEVYVDNMIVTSVRAEDHIDNLSETFQNLHRAQTKLNPLKCTFAVESGKFLGFIARSAERCLPFFKALREPKNFQWTDECQQAFDELKQYLASAPLLSKPVEGESLYLYLGVIEEVVSSVLLREENKHQKPICYVSKVLQGAEQNYPLAEKATFALVYIARKLRAYFQSHQIVVYTDLQLRKILQKPELSGRLIGWSVELRSGVGAVLVGPDGFKSEHALRFKFQTTNNAAEYEALIYGLKLASELKAQSIKVFSDSQLVVGQVNSSCEIKDPQLGRYASVVLDAPSYTDFTIECQLLSADPSSPSWTTPLIEYLRTGKLPRDLSAAKLIKCRTTHFTLLDNQLYKRAASMPLLRCLSLYEAKYAMREVHEGDAQNYVKKCPTCQFNADDIHMPGEMLSSLLSPWPFAQWGVDLLGPFVEGKGGCTYLIIAVDYFTKWIEAKPLSTTIEKKIEEFLFNSILCRYSLFQAAALRSFCNDYGIELALTSVYTPQSNGQPESANKIVLRGLKTRVLATHSNWVDKLNKVLWSCRTTPNLATGETAFSLAYGAEAIIPVEVGLPSDRADRHNDHRNEQLLRENLNLVEEVREMSQIRNMAHQSRVAKFYNKRVQARQF</sequence>
<feature type="compositionally biased region" description="Basic and acidic residues" evidence="2">
    <location>
        <begin position="92"/>
        <end position="104"/>
    </location>
</feature>
<dbReference type="GO" id="GO:0003676">
    <property type="term" value="F:nucleic acid binding"/>
    <property type="evidence" value="ECO:0007669"/>
    <property type="project" value="InterPro"/>
</dbReference>
<gene>
    <name evidence="4" type="ORF">SLEP1_g4457</name>
</gene>
<dbReference type="InterPro" id="IPR000477">
    <property type="entry name" value="RT_dom"/>
</dbReference>
<dbReference type="Gene3D" id="3.30.420.10">
    <property type="entry name" value="Ribonuclease H-like superfamily/Ribonuclease H"/>
    <property type="match status" value="2"/>
</dbReference>
<protein>
    <recommendedName>
        <fullName evidence="3">Integrase catalytic domain-containing protein</fullName>
    </recommendedName>
</protein>
<dbReference type="Gene3D" id="3.30.70.270">
    <property type="match status" value="2"/>
</dbReference>
<evidence type="ECO:0000259" key="3">
    <source>
        <dbReference type="PROSITE" id="PS50994"/>
    </source>
</evidence>
<dbReference type="SUPFAM" id="SSF53098">
    <property type="entry name" value="Ribonuclease H-like"/>
    <property type="match status" value="2"/>
</dbReference>
<dbReference type="Gene3D" id="3.10.10.10">
    <property type="entry name" value="HIV Type 1 Reverse Transcriptase, subunit A, domain 1"/>
    <property type="match status" value="2"/>
</dbReference>
<organism evidence="4 5">
    <name type="scientific">Rubroshorea leprosula</name>
    <dbReference type="NCBI Taxonomy" id="152421"/>
    <lineage>
        <taxon>Eukaryota</taxon>
        <taxon>Viridiplantae</taxon>
        <taxon>Streptophyta</taxon>
        <taxon>Embryophyta</taxon>
        <taxon>Tracheophyta</taxon>
        <taxon>Spermatophyta</taxon>
        <taxon>Magnoliopsida</taxon>
        <taxon>eudicotyledons</taxon>
        <taxon>Gunneridae</taxon>
        <taxon>Pentapetalae</taxon>
        <taxon>rosids</taxon>
        <taxon>malvids</taxon>
        <taxon>Malvales</taxon>
        <taxon>Dipterocarpaceae</taxon>
        <taxon>Rubroshorea</taxon>
    </lineage>
</organism>
<dbReference type="InterPro" id="IPR002156">
    <property type="entry name" value="RNaseH_domain"/>
</dbReference>
<dbReference type="Gene3D" id="3.10.20.370">
    <property type="match status" value="1"/>
</dbReference>
<keyword evidence="5" id="KW-1185">Reference proteome</keyword>
<feature type="region of interest" description="Disordered" evidence="2">
    <location>
        <begin position="279"/>
        <end position="331"/>
    </location>
</feature>
<dbReference type="InterPro" id="IPR001584">
    <property type="entry name" value="Integrase_cat-core"/>
</dbReference>
<dbReference type="PANTHER" id="PTHR48475:SF2">
    <property type="entry name" value="RIBONUCLEASE H"/>
    <property type="match status" value="1"/>
</dbReference>